<keyword evidence="3" id="KW-1185">Reference proteome</keyword>
<sequence length="172" mass="18057">MRVIKHVLTLFTIGLLLIGFQTKSVAGSNIPDNFNQPSENLITGGQPTQVDLQKFKAAGVSKVINLRGPGEAVNFDEKAEAEALGLSYISLPVAGAGDVTAENARKLYQLLQGEEKVVVHCASGNRVGALLAIGAHEVNGKPVEASLEFGRAAGLSSLEPKVRAVLGDEGRQ</sequence>
<dbReference type="Pfam" id="PF22741">
    <property type="entry name" value="PTP-NADK"/>
    <property type="match status" value="1"/>
</dbReference>
<reference evidence="2 3" key="1">
    <citation type="submission" date="2021-06" db="EMBL/GenBank/DDBJ databases">
        <title>Rheinheimera indica sp. nov., isolated from deep-sea sediment.</title>
        <authorList>
            <person name="Wang Z."/>
            <person name="Zhang X.-Y."/>
        </authorList>
    </citation>
    <scope>NUCLEOTIDE SEQUENCE [LARGE SCALE GENOMIC DNA]</scope>
    <source>
        <strain evidence="2 3">SM2107</strain>
    </source>
</reference>
<organism evidence="2 3">
    <name type="scientific">Arsukibacterium indicum</name>
    <dbReference type="NCBI Taxonomy" id="2848612"/>
    <lineage>
        <taxon>Bacteria</taxon>
        <taxon>Pseudomonadati</taxon>
        <taxon>Pseudomonadota</taxon>
        <taxon>Gammaproteobacteria</taxon>
        <taxon>Chromatiales</taxon>
        <taxon>Chromatiaceae</taxon>
        <taxon>Arsukibacterium</taxon>
    </lineage>
</organism>
<feature type="domain" description="DSP-PTPase phosphatase fused to NAD+ Kinase" evidence="1">
    <location>
        <begin position="36"/>
        <end position="132"/>
    </location>
</feature>
<gene>
    <name evidence="2" type="ORF">KQY15_06260</name>
</gene>
<dbReference type="EMBL" id="JAHRID010000002">
    <property type="protein sequence ID" value="MBV2128695.1"/>
    <property type="molecule type" value="Genomic_DNA"/>
</dbReference>
<dbReference type="InterPro" id="IPR055214">
    <property type="entry name" value="PTP-NADK"/>
</dbReference>
<comment type="caution">
    <text evidence="2">The sequence shown here is derived from an EMBL/GenBank/DDBJ whole genome shotgun (WGS) entry which is preliminary data.</text>
</comment>
<evidence type="ECO:0000259" key="1">
    <source>
        <dbReference type="Pfam" id="PF22741"/>
    </source>
</evidence>
<name>A0ABS6MIW7_9GAMM</name>
<proteinExistence type="predicted"/>
<evidence type="ECO:0000313" key="3">
    <source>
        <dbReference type="Proteomes" id="UP000704611"/>
    </source>
</evidence>
<dbReference type="RefSeq" id="WP_217668301.1">
    <property type="nucleotide sequence ID" value="NZ_JAHRID010000002.1"/>
</dbReference>
<evidence type="ECO:0000313" key="2">
    <source>
        <dbReference type="EMBL" id="MBV2128695.1"/>
    </source>
</evidence>
<dbReference type="Proteomes" id="UP000704611">
    <property type="component" value="Unassembled WGS sequence"/>
</dbReference>
<protein>
    <recommendedName>
        <fullName evidence="1">DSP-PTPase phosphatase fused to NAD+ Kinase domain-containing protein</fullName>
    </recommendedName>
</protein>
<accession>A0ABS6MIW7</accession>